<name>A0A553HUQ8_9PEZI</name>
<dbReference type="Proteomes" id="UP000319160">
    <property type="component" value="Unassembled WGS sequence"/>
</dbReference>
<feature type="compositionally biased region" description="Low complexity" evidence="1">
    <location>
        <begin position="238"/>
        <end position="265"/>
    </location>
</feature>
<protein>
    <submittedName>
        <fullName evidence="2">Uncharacterized protein</fullName>
    </submittedName>
</protein>
<dbReference type="AlphaFoldDB" id="A0A553HUQ8"/>
<dbReference type="OrthoDB" id="4775737at2759"/>
<evidence type="ECO:0000313" key="2">
    <source>
        <dbReference type="EMBL" id="TRX91681.1"/>
    </source>
</evidence>
<sequence length="404" mass="46540">MAVEAPLNRVIRRQLFENKVRRLAIMQQFIPYHIDQLSSADTTTRREFRYIQVWYTRVLNLSLDQVRAYMHLVDIRELQGFSVEPITRKDKPEEKEEVANNVENDDEADDEEKNEDSENASDNDHSADNNDYDYNMPQDDVASLMRPEAILRDMGFRTREDFESRYGQNNVVVPSNPQETERSQAGTYDQDGFYVGEESTEPEEEPITRPGLQRSVSWADEVEDALETGQLQPPGLVSDDSSPASDFEASSSLSQPSSSSSNHNESLSKELRNLLGTMGVGANMRRSNTVVTLTMEEWDEAESAWAYRVSETEKIAFVQRGRRPYEESVEEKDLLDTFDESCGLFYWQKEGLFLCRLTELVYKESFEQARPVWWIEVNLGASYVKRKKPLPSSPLKNEVFMDQI</sequence>
<gene>
    <name evidence="2" type="ORF">FHL15_007463</name>
</gene>
<feature type="region of interest" description="Disordered" evidence="1">
    <location>
        <begin position="229"/>
        <end position="267"/>
    </location>
</feature>
<reference evidence="3" key="1">
    <citation type="submission" date="2019-06" db="EMBL/GenBank/DDBJ databases">
        <title>Draft genome sequence of the griseofulvin-producing fungus Xylaria cubensis strain G536.</title>
        <authorList>
            <person name="Mead M.E."/>
            <person name="Raja H.A."/>
            <person name="Steenwyk J.L."/>
            <person name="Knowles S.L."/>
            <person name="Oberlies N.H."/>
            <person name="Rokas A."/>
        </authorList>
    </citation>
    <scope>NUCLEOTIDE SEQUENCE [LARGE SCALE GENOMIC DNA]</scope>
    <source>
        <strain evidence="3">G536</strain>
    </source>
</reference>
<feature type="region of interest" description="Disordered" evidence="1">
    <location>
        <begin position="167"/>
        <end position="215"/>
    </location>
</feature>
<accession>A0A553HUQ8</accession>
<organism evidence="2 3">
    <name type="scientific">Xylaria flabelliformis</name>
    <dbReference type="NCBI Taxonomy" id="2512241"/>
    <lineage>
        <taxon>Eukaryota</taxon>
        <taxon>Fungi</taxon>
        <taxon>Dikarya</taxon>
        <taxon>Ascomycota</taxon>
        <taxon>Pezizomycotina</taxon>
        <taxon>Sordariomycetes</taxon>
        <taxon>Xylariomycetidae</taxon>
        <taxon>Xylariales</taxon>
        <taxon>Xylariaceae</taxon>
        <taxon>Xylaria</taxon>
    </lineage>
</organism>
<feature type="region of interest" description="Disordered" evidence="1">
    <location>
        <begin position="87"/>
        <end position="138"/>
    </location>
</feature>
<evidence type="ECO:0000313" key="3">
    <source>
        <dbReference type="Proteomes" id="UP000319160"/>
    </source>
</evidence>
<evidence type="ECO:0000256" key="1">
    <source>
        <dbReference type="SAM" id="MobiDB-lite"/>
    </source>
</evidence>
<dbReference type="EMBL" id="VFLP01000043">
    <property type="protein sequence ID" value="TRX91681.1"/>
    <property type="molecule type" value="Genomic_DNA"/>
</dbReference>
<keyword evidence="3" id="KW-1185">Reference proteome</keyword>
<feature type="compositionally biased region" description="Acidic residues" evidence="1">
    <location>
        <begin position="103"/>
        <end position="121"/>
    </location>
</feature>
<feature type="compositionally biased region" description="Polar residues" evidence="1">
    <location>
        <begin position="167"/>
        <end position="187"/>
    </location>
</feature>
<feature type="compositionally biased region" description="Basic and acidic residues" evidence="1">
    <location>
        <begin position="87"/>
        <end position="98"/>
    </location>
</feature>
<comment type="caution">
    <text evidence="2">The sequence shown here is derived from an EMBL/GenBank/DDBJ whole genome shotgun (WGS) entry which is preliminary data.</text>
</comment>
<proteinExistence type="predicted"/>